<dbReference type="EMBL" id="CAMAPF010000924">
    <property type="protein sequence ID" value="CAH9122250.1"/>
    <property type="molecule type" value="Genomic_DNA"/>
</dbReference>
<sequence>MNGRPWTVRILNILAVLIILHAISLLLAISIFRQGMCNFRLIHRRHGSRKHHFPAGNVQLSVDSLSDCRSIQGMLEMDRKEQPGEVRTSALKEGENGRSQRRETRDGD</sequence>
<dbReference type="AlphaFoldDB" id="A0AAV0EEE7"/>
<reference evidence="3" key="1">
    <citation type="submission" date="2022-07" db="EMBL/GenBank/DDBJ databases">
        <authorList>
            <person name="Macas J."/>
            <person name="Novak P."/>
            <person name="Neumann P."/>
        </authorList>
    </citation>
    <scope>NUCLEOTIDE SEQUENCE</scope>
</reference>
<dbReference type="Proteomes" id="UP001152523">
    <property type="component" value="Unassembled WGS sequence"/>
</dbReference>
<keyword evidence="4" id="KW-1185">Reference proteome</keyword>
<keyword evidence="2" id="KW-0812">Transmembrane</keyword>
<keyword evidence="2" id="KW-1133">Transmembrane helix</keyword>
<comment type="caution">
    <text evidence="3">The sequence shown here is derived from an EMBL/GenBank/DDBJ whole genome shotgun (WGS) entry which is preliminary data.</text>
</comment>
<feature type="region of interest" description="Disordered" evidence="1">
    <location>
        <begin position="76"/>
        <end position="108"/>
    </location>
</feature>
<keyword evidence="2" id="KW-0472">Membrane</keyword>
<evidence type="ECO:0000256" key="2">
    <source>
        <dbReference type="SAM" id="Phobius"/>
    </source>
</evidence>
<name>A0AAV0EEE7_9ASTE</name>
<protein>
    <submittedName>
        <fullName evidence="3">Uncharacterized protein</fullName>
    </submittedName>
</protein>
<organism evidence="3 4">
    <name type="scientific">Cuscuta epithymum</name>
    <dbReference type="NCBI Taxonomy" id="186058"/>
    <lineage>
        <taxon>Eukaryota</taxon>
        <taxon>Viridiplantae</taxon>
        <taxon>Streptophyta</taxon>
        <taxon>Embryophyta</taxon>
        <taxon>Tracheophyta</taxon>
        <taxon>Spermatophyta</taxon>
        <taxon>Magnoliopsida</taxon>
        <taxon>eudicotyledons</taxon>
        <taxon>Gunneridae</taxon>
        <taxon>Pentapetalae</taxon>
        <taxon>asterids</taxon>
        <taxon>lamiids</taxon>
        <taxon>Solanales</taxon>
        <taxon>Convolvulaceae</taxon>
        <taxon>Cuscuteae</taxon>
        <taxon>Cuscuta</taxon>
        <taxon>Cuscuta subgen. Cuscuta</taxon>
    </lineage>
</organism>
<feature type="transmembrane region" description="Helical" evidence="2">
    <location>
        <begin position="6"/>
        <end position="32"/>
    </location>
</feature>
<proteinExistence type="predicted"/>
<evidence type="ECO:0000313" key="4">
    <source>
        <dbReference type="Proteomes" id="UP001152523"/>
    </source>
</evidence>
<accession>A0AAV0EEE7</accession>
<evidence type="ECO:0000313" key="3">
    <source>
        <dbReference type="EMBL" id="CAH9122250.1"/>
    </source>
</evidence>
<evidence type="ECO:0000256" key="1">
    <source>
        <dbReference type="SAM" id="MobiDB-lite"/>
    </source>
</evidence>
<gene>
    <name evidence="3" type="ORF">CEPIT_LOCUS24333</name>
</gene>